<name>A0A1A6HPE1_NEOLE</name>
<dbReference type="Pfam" id="PF07679">
    <property type="entry name" value="I-set"/>
    <property type="match status" value="1"/>
</dbReference>
<keyword evidence="4" id="KW-1185">Reference proteome</keyword>
<comment type="caution">
    <text evidence="3">The sequence shown here is derived from an EMBL/GenBank/DDBJ whole genome shotgun (WGS) entry which is preliminary data.</text>
</comment>
<evidence type="ECO:0000256" key="1">
    <source>
        <dbReference type="SAM" id="SignalP"/>
    </source>
</evidence>
<dbReference type="PROSITE" id="PS50835">
    <property type="entry name" value="IG_LIKE"/>
    <property type="match status" value="1"/>
</dbReference>
<gene>
    <name evidence="3" type="ORF">A6R68_21491</name>
</gene>
<dbReference type="PANTHER" id="PTHR47633">
    <property type="entry name" value="IMMUNOGLOBULIN"/>
    <property type="match status" value="1"/>
</dbReference>
<dbReference type="STRING" id="56216.A0A1A6HPE1"/>
<dbReference type="InterPro" id="IPR013783">
    <property type="entry name" value="Ig-like_fold"/>
</dbReference>
<dbReference type="EMBL" id="LZPO01017392">
    <property type="protein sequence ID" value="OBS80308.1"/>
    <property type="molecule type" value="Genomic_DNA"/>
</dbReference>
<keyword evidence="1" id="KW-0732">Signal</keyword>
<reference evidence="3 4" key="1">
    <citation type="submission" date="2016-06" db="EMBL/GenBank/DDBJ databases">
        <title>The Draft Genome Sequence and Annotation of the Desert Woodrat Neotoma lepida.</title>
        <authorList>
            <person name="Campbell M."/>
            <person name="Oakeson K.F."/>
            <person name="Yandell M."/>
            <person name="Halpert J.R."/>
            <person name="Dearing D."/>
        </authorList>
    </citation>
    <scope>NUCLEOTIDE SEQUENCE [LARGE SCALE GENOMIC DNA]</scope>
    <source>
        <strain evidence="3">417</strain>
        <tissue evidence="3">Liver</tissue>
    </source>
</reference>
<protein>
    <recommendedName>
        <fullName evidence="2">Ig-like domain-containing protein</fullName>
    </recommendedName>
</protein>
<proteinExistence type="predicted"/>
<dbReference type="InterPro" id="IPR013098">
    <property type="entry name" value="Ig_I-set"/>
</dbReference>
<dbReference type="Gene3D" id="2.60.40.10">
    <property type="entry name" value="Immunoglobulins"/>
    <property type="match status" value="1"/>
</dbReference>
<evidence type="ECO:0000313" key="3">
    <source>
        <dbReference type="EMBL" id="OBS80308.1"/>
    </source>
</evidence>
<dbReference type="AlphaFoldDB" id="A0A1A6HPE1"/>
<dbReference type="InterPro" id="IPR036179">
    <property type="entry name" value="Ig-like_dom_sf"/>
</dbReference>
<feature type="domain" description="Ig-like" evidence="2">
    <location>
        <begin position="15"/>
        <end position="71"/>
    </location>
</feature>
<organism evidence="3 4">
    <name type="scientific">Neotoma lepida</name>
    <name type="common">Desert woodrat</name>
    <dbReference type="NCBI Taxonomy" id="56216"/>
    <lineage>
        <taxon>Eukaryota</taxon>
        <taxon>Metazoa</taxon>
        <taxon>Chordata</taxon>
        <taxon>Craniata</taxon>
        <taxon>Vertebrata</taxon>
        <taxon>Euteleostomi</taxon>
        <taxon>Mammalia</taxon>
        <taxon>Eutheria</taxon>
        <taxon>Euarchontoglires</taxon>
        <taxon>Glires</taxon>
        <taxon>Rodentia</taxon>
        <taxon>Myomorpha</taxon>
        <taxon>Muroidea</taxon>
        <taxon>Cricetidae</taxon>
        <taxon>Neotominae</taxon>
        <taxon>Neotoma</taxon>
    </lineage>
</organism>
<dbReference type="PANTHER" id="PTHR47633:SF4">
    <property type="entry name" value="MYOPALLADIN ISOFORM X1"/>
    <property type="match status" value="1"/>
</dbReference>
<evidence type="ECO:0000313" key="4">
    <source>
        <dbReference type="Proteomes" id="UP000092124"/>
    </source>
</evidence>
<sequence length="80" mass="8773">MLYFLIPDVMAVLLWFCEGKELYNSPDIQIHGDGGELHTLVIAEAFEDDTGRYTCLATNPSGSDTTSAEVFIEGKETVEG</sequence>
<dbReference type="OrthoDB" id="6612025at2759"/>
<feature type="signal peptide" evidence="1">
    <location>
        <begin position="1"/>
        <end position="19"/>
    </location>
</feature>
<feature type="chain" id="PRO_5008346538" description="Ig-like domain-containing protein" evidence="1">
    <location>
        <begin position="20"/>
        <end position="80"/>
    </location>
</feature>
<evidence type="ECO:0000259" key="2">
    <source>
        <dbReference type="PROSITE" id="PS50835"/>
    </source>
</evidence>
<dbReference type="SUPFAM" id="SSF48726">
    <property type="entry name" value="Immunoglobulin"/>
    <property type="match status" value="1"/>
</dbReference>
<dbReference type="InterPro" id="IPR007110">
    <property type="entry name" value="Ig-like_dom"/>
</dbReference>
<dbReference type="GO" id="GO:0004672">
    <property type="term" value="F:protein kinase activity"/>
    <property type="evidence" value="ECO:0007669"/>
    <property type="project" value="TreeGrafter"/>
</dbReference>
<accession>A0A1A6HPE1</accession>
<dbReference type="Proteomes" id="UP000092124">
    <property type="component" value="Unassembled WGS sequence"/>
</dbReference>